<evidence type="ECO:0000256" key="1">
    <source>
        <dbReference type="SAM" id="MobiDB-lite"/>
    </source>
</evidence>
<feature type="compositionally biased region" description="Basic and acidic residues" evidence="1">
    <location>
        <begin position="16"/>
        <end position="31"/>
    </location>
</feature>
<sequence>MNEEINPIPDSPPSAPEDKGETPTRPLEPVEKEIDLNLLFPDSEADLNALFPDEDIRHLLKSVTKNKKDLHSLKERFLQENETDEDEAEDSEEIESNDSRPETLADSDDNVK</sequence>
<proteinExistence type="predicted"/>
<feature type="compositionally biased region" description="Acidic residues" evidence="1">
    <location>
        <begin position="81"/>
        <end position="96"/>
    </location>
</feature>
<name>A0A3B1D8W2_9ZZZZ</name>
<organism evidence="2">
    <name type="scientific">hydrothermal vent metagenome</name>
    <dbReference type="NCBI Taxonomy" id="652676"/>
    <lineage>
        <taxon>unclassified sequences</taxon>
        <taxon>metagenomes</taxon>
        <taxon>ecological metagenomes</taxon>
    </lineage>
</organism>
<feature type="region of interest" description="Disordered" evidence="1">
    <location>
        <begin position="1"/>
        <end position="31"/>
    </location>
</feature>
<feature type="compositionally biased region" description="Basic and acidic residues" evidence="1">
    <location>
        <begin position="97"/>
        <end position="112"/>
    </location>
</feature>
<protein>
    <submittedName>
        <fullName evidence="2">Uncharacterized protein</fullName>
    </submittedName>
</protein>
<accession>A0A3B1D8W2</accession>
<gene>
    <name evidence="2" type="ORF">MNBD_NITROSPINAE05-112</name>
</gene>
<reference evidence="2" key="1">
    <citation type="submission" date="2018-06" db="EMBL/GenBank/DDBJ databases">
        <authorList>
            <person name="Zhirakovskaya E."/>
        </authorList>
    </citation>
    <scope>NUCLEOTIDE SEQUENCE</scope>
</reference>
<feature type="region of interest" description="Disordered" evidence="1">
    <location>
        <begin position="75"/>
        <end position="112"/>
    </location>
</feature>
<evidence type="ECO:0000313" key="2">
    <source>
        <dbReference type="EMBL" id="VAX32584.1"/>
    </source>
</evidence>
<dbReference type="AlphaFoldDB" id="A0A3B1D8W2"/>
<dbReference type="EMBL" id="UOGG01000210">
    <property type="protein sequence ID" value="VAX32584.1"/>
    <property type="molecule type" value="Genomic_DNA"/>
</dbReference>